<feature type="domain" description="HTH tetR-type" evidence="3">
    <location>
        <begin position="10"/>
        <end position="70"/>
    </location>
</feature>
<evidence type="ECO:0000313" key="4">
    <source>
        <dbReference type="EMBL" id="TDZ48661.1"/>
    </source>
</evidence>
<dbReference type="EMBL" id="PECC01000028">
    <property type="protein sequence ID" value="TDZ48661.1"/>
    <property type="molecule type" value="Genomic_DNA"/>
</dbReference>
<dbReference type="SUPFAM" id="SSF46689">
    <property type="entry name" value="Homeodomain-like"/>
    <property type="match status" value="1"/>
</dbReference>
<evidence type="ECO:0000259" key="3">
    <source>
        <dbReference type="PROSITE" id="PS50977"/>
    </source>
</evidence>
<organism evidence="4 5">
    <name type="scientific">Mycobacteroides franklinii</name>
    <dbReference type="NCBI Taxonomy" id="948102"/>
    <lineage>
        <taxon>Bacteria</taxon>
        <taxon>Bacillati</taxon>
        <taxon>Actinomycetota</taxon>
        <taxon>Actinomycetes</taxon>
        <taxon>Mycobacteriales</taxon>
        <taxon>Mycobacteriaceae</taxon>
        <taxon>Mycobacteroides</taxon>
    </lineage>
</organism>
<dbReference type="InterPro" id="IPR001647">
    <property type="entry name" value="HTH_TetR"/>
</dbReference>
<dbReference type="GO" id="GO:0003677">
    <property type="term" value="F:DNA binding"/>
    <property type="evidence" value="ECO:0007669"/>
    <property type="project" value="UniProtKB-UniRule"/>
</dbReference>
<sequence length="205" mass="22280">MSVTTLRDRNRTRIELIDATRRLIDSSGRTKFAVKDVCDSIGYTRGAFYSSFASMDDHLVAVHERQNADLTEAVAAALAHARSVVGDTGDLVTFVNTFISTIAVDRGRLALQSALTARAQHNPHLADQLTVQRDHLRQTLEPYLLDVIDCAGRELTTDTITFTRAVMAAQSGAASQLIAADDPDDIRPLLVATTMIGLSRPRTSG</sequence>
<dbReference type="RefSeq" id="WP_237158223.1">
    <property type="nucleotide sequence ID" value="NZ_PECB01000002.1"/>
</dbReference>
<gene>
    <name evidence="4" type="ORF">CCUG63697_03190</name>
</gene>
<keyword evidence="1 2" id="KW-0238">DNA-binding</keyword>
<dbReference type="Gene3D" id="1.10.357.10">
    <property type="entry name" value="Tetracycline Repressor, domain 2"/>
    <property type="match status" value="1"/>
</dbReference>
<proteinExistence type="predicted"/>
<dbReference type="PROSITE" id="PS50977">
    <property type="entry name" value="HTH_TETR_2"/>
    <property type="match status" value="1"/>
</dbReference>
<dbReference type="AlphaFoldDB" id="A0A4R8QXQ6"/>
<dbReference type="InterPro" id="IPR009057">
    <property type="entry name" value="Homeodomain-like_sf"/>
</dbReference>
<comment type="caution">
    <text evidence="4">The sequence shown here is derived from an EMBL/GenBank/DDBJ whole genome shotgun (WGS) entry which is preliminary data.</text>
</comment>
<keyword evidence="5" id="KW-1185">Reference proteome</keyword>
<evidence type="ECO:0000256" key="2">
    <source>
        <dbReference type="PROSITE-ProRule" id="PRU00335"/>
    </source>
</evidence>
<dbReference type="Proteomes" id="UP000295165">
    <property type="component" value="Unassembled WGS sequence"/>
</dbReference>
<reference evidence="4 5" key="1">
    <citation type="journal article" date="2019" name="Sci. Rep.">
        <title>Extended insight into the Mycobacterium chelonae-abscessus complex through whole genome sequencing of Mycobacterium salmoniphilum outbreak and Mycobacterium salmoniphilum-like strains.</title>
        <authorList>
            <person name="Behra P.R.K."/>
            <person name="Das S."/>
            <person name="Pettersson B.M.F."/>
            <person name="Shirreff L."/>
            <person name="DuCote T."/>
            <person name="Jacobsson K.G."/>
            <person name="Ennis D.G."/>
            <person name="Kirsebom L.A."/>
        </authorList>
    </citation>
    <scope>NUCLEOTIDE SEQUENCE [LARGE SCALE GENOMIC DNA]</scope>
    <source>
        <strain evidence="4 5">CCUG 63697</strain>
    </source>
</reference>
<protein>
    <recommendedName>
        <fullName evidence="3">HTH tetR-type domain-containing protein</fullName>
    </recommendedName>
</protein>
<dbReference type="Pfam" id="PF00440">
    <property type="entry name" value="TetR_N"/>
    <property type="match status" value="1"/>
</dbReference>
<name>A0A4R8QXQ6_9MYCO</name>
<evidence type="ECO:0000313" key="5">
    <source>
        <dbReference type="Proteomes" id="UP000295165"/>
    </source>
</evidence>
<accession>A0A4R8QXQ6</accession>
<evidence type="ECO:0000256" key="1">
    <source>
        <dbReference type="ARBA" id="ARBA00023125"/>
    </source>
</evidence>
<feature type="DNA-binding region" description="H-T-H motif" evidence="2">
    <location>
        <begin position="33"/>
        <end position="52"/>
    </location>
</feature>